<evidence type="ECO:0000256" key="3">
    <source>
        <dbReference type="ARBA" id="ARBA00021903"/>
    </source>
</evidence>
<evidence type="ECO:0000256" key="6">
    <source>
        <dbReference type="ARBA" id="ARBA00022989"/>
    </source>
</evidence>
<keyword evidence="7 8" id="KW-0472">Membrane</keyword>
<dbReference type="PANTHER" id="PTHR37819">
    <property type="entry name" value="PROTEIN PSIE"/>
    <property type="match status" value="1"/>
</dbReference>
<evidence type="ECO:0000256" key="2">
    <source>
        <dbReference type="ARBA" id="ARBA00005632"/>
    </source>
</evidence>
<dbReference type="PIRSF" id="PIRSF029598">
    <property type="entry name" value="PsiE"/>
    <property type="match status" value="1"/>
</dbReference>
<sequence>MFDKRIIRIIEFALSCGMLLIALLLTIFMFRELYYLALLVTTHETAATFASVAEVVLAFFLYFELISLVVDYFRVGHKIPLHNFIYVGITAMVRLLIAQHDDRLGILMLSGAILILVISLQVLDFRPSKRP</sequence>
<evidence type="ECO:0000256" key="7">
    <source>
        <dbReference type="ARBA" id="ARBA00023136"/>
    </source>
</evidence>
<keyword evidence="4" id="KW-1003">Cell membrane</keyword>
<keyword evidence="6 8" id="KW-1133">Transmembrane helix</keyword>
<protein>
    <recommendedName>
        <fullName evidence="3">Protein PsiE</fullName>
    </recommendedName>
</protein>
<name>A0ABQ5JRB0_9LACO</name>
<gene>
    <name evidence="9" type="primary">psiE</name>
    <name evidence="9" type="ORF">JCM31185_09690</name>
</gene>
<keyword evidence="10" id="KW-1185">Reference proteome</keyword>
<organism evidence="9 10">
    <name type="scientific">Furfurilactobacillus curtus</name>
    <dbReference type="NCBI Taxonomy" id="1746200"/>
    <lineage>
        <taxon>Bacteria</taxon>
        <taxon>Bacillati</taxon>
        <taxon>Bacillota</taxon>
        <taxon>Bacilli</taxon>
        <taxon>Lactobacillales</taxon>
        <taxon>Lactobacillaceae</taxon>
        <taxon>Furfurilactobacillus</taxon>
    </lineage>
</organism>
<comment type="caution">
    <text evidence="9">The sequence shown here is derived from an EMBL/GenBank/DDBJ whole genome shotgun (WGS) entry which is preliminary data.</text>
</comment>
<feature type="transmembrane region" description="Helical" evidence="8">
    <location>
        <begin position="46"/>
        <end position="69"/>
    </location>
</feature>
<keyword evidence="5 8" id="KW-0812">Transmembrane</keyword>
<dbReference type="Proteomes" id="UP001628078">
    <property type="component" value="Unassembled WGS sequence"/>
</dbReference>
<evidence type="ECO:0000313" key="9">
    <source>
        <dbReference type="EMBL" id="GKT05681.1"/>
    </source>
</evidence>
<dbReference type="RefSeq" id="WP_407883123.1">
    <property type="nucleotide sequence ID" value="NZ_BQXO01000002.1"/>
</dbReference>
<proteinExistence type="inferred from homology"/>
<reference evidence="9 10" key="1">
    <citation type="submission" date="2022-03" db="EMBL/GenBank/DDBJ databases">
        <title>Draft genome sequence of Furfurilactobacillus curtus JCM 31185.</title>
        <authorList>
            <person name="Suzuki S."/>
            <person name="Endo A."/>
            <person name="Kajikawa A."/>
        </authorList>
    </citation>
    <scope>NUCLEOTIDE SEQUENCE [LARGE SCALE GENOMIC DNA]</scope>
    <source>
        <strain evidence="9 10">JCM 31185</strain>
    </source>
</reference>
<dbReference type="InterPro" id="IPR020948">
    <property type="entry name" value="P_starv_induced_PsiE-like"/>
</dbReference>
<accession>A0ABQ5JRB0</accession>
<evidence type="ECO:0000256" key="8">
    <source>
        <dbReference type="SAM" id="Phobius"/>
    </source>
</evidence>
<feature type="transmembrane region" description="Helical" evidence="8">
    <location>
        <begin position="81"/>
        <end position="98"/>
    </location>
</feature>
<dbReference type="PANTHER" id="PTHR37819:SF1">
    <property type="entry name" value="PROTEIN PSIE"/>
    <property type="match status" value="1"/>
</dbReference>
<evidence type="ECO:0000256" key="4">
    <source>
        <dbReference type="ARBA" id="ARBA00022475"/>
    </source>
</evidence>
<feature type="transmembrane region" description="Helical" evidence="8">
    <location>
        <begin position="104"/>
        <end position="123"/>
    </location>
</feature>
<comment type="subcellular location">
    <subcellularLocation>
        <location evidence="1">Cell inner membrane</location>
        <topology evidence="1">Multi-pass membrane protein</topology>
    </subcellularLocation>
</comment>
<feature type="transmembrane region" description="Helical" evidence="8">
    <location>
        <begin position="12"/>
        <end position="34"/>
    </location>
</feature>
<evidence type="ECO:0000256" key="1">
    <source>
        <dbReference type="ARBA" id="ARBA00004429"/>
    </source>
</evidence>
<dbReference type="Pfam" id="PF06146">
    <property type="entry name" value="PsiE"/>
    <property type="match status" value="1"/>
</dbReference>
<dbReference type="InterPro" id="IPR009315">
    <property type="entry name" value="P_starv_induced_PsiE"/>
</dbReference>
<dbReference type="EMBL" id="BQXO01000002">
    <property type="protein sequence ID" value="GKT05681.1"/>
    <property type="molecule type" value="Genomic_DNA"/>
</dbReference>
<evidence type="ECO:0000256" key="5">
    <source>
        <dbReference type="ARBA" id="ARBA00022692"/>
    </source>
</evidence>
<evidence type="ECO:0000313" key="10">
    <source>
        <dbReference type="Proteomes" id="UP001628078"/>
    </source>
</evidence>
<comment type="similarity">
    <text evidence="2">Belongs to the PsiE family.</text>
</comment>